<dbReference type="RefSeq" id="WP_235850701.1">
    <property type="nucleotide sequence ID" value="NZ_CYGY02000011.1"/>
</dbReference>
<evidence type="ECO:0000313" key="2">
    <source>
        <dbReference type="EMBL" id="SIT37230.1"/>
    </source>
</evidence>
<proteinExistence type="predicted"/>
<feature type="chain" id="PRO_5012749373" description="Surface antigen domain-containing protein" evidence="1">
    <location>
        <begin position="33"/>
        <end position="134"/>
    </location>
</feature>
<dbReference type="AlphaFoldDB" id="A0A1N7RQ25"/>
<keyword evidence="1" id="KW-0732">Signal</keyword>
<feature type="signal peptide" evidence="1">
    <location>
        <begin position="1"/>
        <end position="32"/>
    </location>
</feature>
<evidence type="ECO:0008006" key="4">
    <source>
        <dbReference type="Google" id="ProtNLM"/>
    </source>
</evidence>
<reference evidence="2" key="1">
    <citation type="submission" date="2016-12" db="EMBL/GenBank/DDBJ databases">
        <authorList>
            <person name="Moulin L."/>
        </authorList>
    </citation>
    <scope>NUCLEOTIDE SEQUENCE [LARGE SCALE GENOMIC DNA]</scope>
    <source>
        <strain evidence="2">STM 7183</strain>
    </source>
</reference>
<evidence type="ECO:0000256" key="1">
    <source>
        <dbReference type="SAM" id="SignalP"/>
    </source>
</evidence>
<accession>A0A1N7RQ25</accession>
<dbReference type="Proteomes" id="UP000195569">
    <property type="component" value="Unassembled WGS sequence"/>
</dbReference>
<gene>
    <name evidence="2" type="ORF">BN2476_110178</name>
</gene>
<organism evidence="2 3">
    <name type="scientific">Paraburkholderia piptadeniae</name>
    <dbReference type="NCBI Taxonomy" id="1701573"/>
    <lineage>
        <taxon>Bacteria</taxon>
        <taxon>Pseudomonadati</taxon>
        <taxon>Pseudomonadota</taxon>
        <taxon>Betaproteobacteria</taxon>
        <taxon>Burkholderiales</taxon>
        <taxon>Burkholderiaceae</taxon>
        <taxon>Paraburkholderia</taxon>
    </lineage>
</organism>
<keyword evidence="3" id="KW-1185">Reference proteome</keyword>
<evidence type="ECO:0000313" key="3">
    <source>
        <dbReference type="Proteomes" id="UP000195569"/>
    </source>
</evidence>
<protein>
    <recommendedName>
        <fullName evidence="4">Surface antigen domain-containing protein</fullName>
    </recommendedName>
</protein>
<sequence length="134" mass="14885">MSLRKLEFLLLTHCVRVMLPALLLASMTAAEASNLNFLNDTPMSYIKKRDMDSIKSALVEVLNTKNDGETTRWINEGTGNSVKIDAAMTPESTNHEGEKTCRLVSVVLSAKGQSMNLHPKFCGTGRTDWTLQQR</sequence>
<dbReference type="EMBL" id="CYGY02000011">
    <property type="protein sequence ID" value="SIT37230.1"/>
    <property type="molecule type" value="Genomic_DNA"/>
</dbReference>
<name>A0A1N7RQ25_9BURK</name>
<comment type="caution">
    <text evidence="2">The sequence shown here is derived from an EMBL/GenBank/DDBJ whole genome shotgun (WGS) entry which is preliminary data.</text>
</comment>